<reference evidence="2" key="1">
    <citation type="journal article" date="2022" name="bioRxiv">
        <title>Sequencing and chromosome-scale assembly of the giantPleurodeles waltlgenome.</title>
        <authorList>
            <person name="Brown T."/>
            <person name="Elewa A."/>
            <person name="Iarovenko S."/>
            <person name="Subramanian E."/>
            <person name="Araus A.J."/>
            <person name="Petzold A."/>
            <person name="Susuki M."/>
            <person name="Suzuki K.-i.T."/>
            <person name="Hayashi T."/>
            <person name="Toyoda A."/>
            <person name="Oliveira C."/>
            <person name="Osipova E."/>
            <person name="Leigh N.D."/>
            <person name="Simon A."/>
            <person name="Yun M.H."/>
        </authorList>
    </citation>
    <scope>NUCLEOTIDE SEQUENCE</scope>
    <source>
        <strain evidence="2">20211129_DDA</strain>
        <tissue evidence="2">Liver</tissue>
    </source>
</reference>
<organism evidence="2 3">
    <name type="scientific">Pleurodeles waltl</name>
    <name type="common">Iberian ribbed newt</name>
    <dbReference type="NCBI Taxonomy" id="8319"/>
    <lineage>
        <taxon>Eukaryota</taxon>
        <taxon>Metazoa</taxon>
        <taxon>Chordata</taxon>
        <taxon>Craniata</taxon>
        <taxon>Vertebrata</taxon>
        <taxon>Euteleostomi</taxon>
        <taxon>Amphibia</taxon>
        <taxon>Batrachia</taxon>
        <taxon>Caudata</taxon>
        <taxon>Salamandroidea</taxon>
        <taxon>Salamandridae</taxon>
        <taxon>Pleurodelinae</taxon>
        <taxon>Pleurodeles</taxon>
    </lineage>
</organism>
<proteinExistence type="predicted"/>
<evidence type="ECO:0000313" key="2">
    <source>
        <dbReference type="EMBL" id="KAJ1198580.1"/>
    </source>
</evidence>
<dbReference type="AlphaFoldDB" id="A0AAV7VDN7"/>
<protein>
    <submittedName>
        <fullName evidence="2">Uncharacterized protein</fullName>
    </submittedName>
</protein>
<dbReference type="Proteomes" id="UP001066276">
    <property type="component" value="Chromosome 2_1"/>
</dbReference>
<keyword evidence="3" id="KW-1185">Reference proteome</keyword>
<name>A0AAV7VDN7_PLEWA</name>
<dbReference type="EMBL" id="JANPWB010000003">
    <property type="protein sequence ID" value="KAJ1198580.1"/>
    <property type="molecule type" value="Genomic_DNA"/>
</dbReference>
<comment type="caution">
    <text evidence="2">The sequence shown here is derived from an EMBL/GenBank/DDBJ whole genome shotgun (WGS) entry which is preliminary data.</text>
</comment>
<evidence type="ECO:0000256" key="1">
    <source>
        <dbReference type="SAM" id="MobiDB-lite"/>
    </source>
</evidence>
<evidence type="ECO:0000313" key="3">
    <source>
        <dbReference type="Proteomes" id="UP001066276"/>
    </source>
</evidence>
<feature type="region of interest" description="Disordered" evidence="1">
    <location>
        <begin position="1"/>
        <end position="50"/>
    </location>
</feature>
<feature type="compositionally biased region" description="Basic and acidic residues" evidence="1">
    <location>
        <begin position="33"/>
        <end position="43"/>
    </location>
</feature>
<sequence>MVNQERPTHGKTSNAEESAEETAMGRPCGDPMRYPEETVRHCDTPASETAKRKKNLIRIIRITKGPKARGNCTLWAIEEEKVRMDDTRLQLLSPSTKYKVSVNTLDD</sequence>
<gene>
    <name evidence="2" type="ORF">NDU88_002419</name>
</gene>
<accession>A0AAV7VDN7</accession>